<keyword evidence="2" id="KW-0663">Pyridoxal phosphate</keyword>
<evidence type="ECO:0000256" key="2">
    <source>
        <dbReference type="ARBA" id="ARBA00022898"/>
    </source>
</evidence>
<dbReference type="GO" id="GO:0016746">
    <property type="term" value="F:acyltransferase activity"/>
    <property type="evidence" value="ECO:0007669"/>
    <property type="project" value="UniProtKB-KW"/>
</dbReference>
<dbReference type="InterPro" id="IPR015424">
    <property type="entry name" value="PyrdxlP-dep_Trfase"/>
</dbReference>
<dbReference type="Gene3D" id="3.90.1150.10">
    <property type="entry name" value="Aspartate Aminotransferase, domain 1"/>
    <property type="match status" value="1"/>
</dbReference>
<evidence type="ECO:0000256" key="1">
    <source>
        <dbReference type="ARBA" id="ARBA00001933"/>
    </source>
</evidence>
<accession>A0ABU6NU06</accession>
<dbReference type="EC" id="2.3.1.-" evidence="4"/>
<feature type="domain" description="N-acetyltransferase" evidence="3">
    <location>
        <begin position="3"/>
        <end position="170"/>
    </location>
</feature>
<dbReference type="InterPro" id="IPR000182">
    <property type="entry name" value="GNAT_dom"/>
</dbReference>
<dbReference type="InterPro" id="IPR015421">
    <property type="entry name" value="PyrdxlP-dep_Trfase_major"/>
</dbReference>
<comment type="caution">
    <text evidence="4">The sequence shown here is derived from an EMBL/GenBank/DDBJ whole genome shotgun (WGS) entry which is preliminary data.</text>
</comment>
<keyword evidence="5" id="KW-1185">Reference proteome</keyword>
<dbReference type="Pfam" id="PF21926">
    <property type="entry name" value="FeeM"/>
    <property type="match status" value="1"/>
</dbReference>
<dbReference type="Proteomes" id="UP001342826">
    <property type="component" value="Unassembled WGS sequence"/>
</dbReference>
<dbReference type="RefSeq" id="WP_328014890.1">
    <property type="nucleotide sequence ID" value="NZ_JARTFS010000004.1"/>
</dbReference>
<sequence>MEYVFKIATTEEEFKQIYQLNYRTFVEEIPQHNQNEEGILIDSFHKENTYLICLKEEQLIGMIAIRDNRPFSLDKKLGKVENHLPFKPANPCEIRLLSVEPAYRKGNVFLGLAQCLGRYCQKNGYDCVLISGTTRQLKLYRHIGFQPFGPLVGTEGALYQPMVLMRDSFEHSVAGQFPIEMNYFIPGPVSINDAVTDAFMKKPFPHRSPYFSILINEVKKKICKLTHTKYVQILLGTGTLANDVVASQLNGKGLILVNGEFGKRLVDHAKRSSLQFDVLEKDWGTPFTPLEITKQIETNSYEWLWTVHCETSTGMLQDLSFFKEVCKKYKLKLCLDSNSSIGANEIDLTNVYLATGVSGKAIGSYSGLSFVFHQHEVSSNSDIPRYLDLGSYFINNSIPYTHSSNLVSALNIALKKYEEEAVFQHIHTQAQHVYKFFEKHNIPVLTEKHETSNTIITIPLPHTINSKTFGNNMLLNGYYLHYESEYLIQRNWVQISFINKNEGEVLSNMLEMFLIQYKE</sequence>
<dbReference type="InterPro" id="IPR000192">
    <property type="entry name" value="Aminotrans_V_dom"/>
</dbReference>
<dbReference type="EMBL" id="JARTFS010000004">
    <property type="protein sequence ID" value="MED4400501.1"/>
    <property type="molecule type" value="Genomic_DNA"/>
</dbReference>
<dbReference type="InterPro" id="IPR016181">
    <property type="entry name" value="Acyl_CoA_acyltransferase"/>
</dbReference>
<dbReference type="PANTHER" id="PTHR21152:SF40">
    <property type="entry name" value="ALANINE--GLYOXYLATE AMINOTRANSFERASE"/>
    <property type="match status" value="1"/>
</dbReference>
<proteinExistence type="predicted"/>
<evidence type="ECO:0000259" key="3">
    <source>
        <dbReference type="PROSITE" id="PS51186"/>
    </source>
</evidence>
<dbReference type="SUPFAM" id="SSF53383">
    <property type="entry name" value="PLP-dependent transferases"/>
    <property type="match status" value="1"/>
</dbReference>
<dbReference type="Pfam" id="PF00266">
    <property type="entry name" value="Aminotran_5"/>
    <property type="match status" value="1"/>
</dbReference>
<dbReference type="InterPro" id="IPR015422">
    <property type="entry name" value="PyrdxlP-dep_Trfase_small"/>
</dbReference>
<dbReference type="InterPro" id="IPR054597">
    <property type="entry name" value="FeeM_cat"/>
</dbReference>
<gene>
    <name evidence="4" type="ORF">P9271_04035</name>
</gene>
<organism evidence="4 5">
    <name type="scientific">Metabacillus fastidiosus</name>
    <dbReference type="NCBI Taxonomy" id="1458"/>
    <lineage>
        <taxon>Bacteria</taxon>
        <taxon>Bacillati</taxon>
        <taxon>Bacillota</taxon>
        <taxon>Bacilli</taxon>
        <taxon>Bacillales</taxon>
        <taxon>Bacillaceae</taxon>
        <taxon>Metabacillus</taxon>
    </lineage>
</organism>
<keyword evidence="4" id="KW-0808">Transferase</keyword>
<dbReference type="Gene3D" id="3.40.640.10">
    <property type="entry name" value="Type I PLP-dependent aspartate aminotransferase-like (Major domain)"/>
    <property type="match status" value="1"/>
</dbReference>
<evidence type="ECO:0000313" key="4">
    <source>
        <dbReference type="EMBL" id="MED4400501.1"/>
    </source>
</evidence>
<comment type="cofactor">
    <cofactor evidence="1">
        <name>pyridoxal 5'-phosphate</name>
        <dbReference type="ChEBI" id="CHEBI:597326"/>
    </cofactor>
</comment>
<reference evidence="4 5" key="1">
    <citation type="submission" date="2023-03" db="EMBL/GenBank/DDBJ databases">
        <title>Bacillus Genome Sequencing.</title>
        <authorList>
            <person name="Dunlap C."/>
        </authorList>
    </citation>
    <scope>NUCLEOTIDE SEQUENCE [LARGE SCALE GENOMIC DNA]</scope>
    <source>
        <strain evidence="4 5">NRS-1717</strain>
    </source>
</reference>
<evidence type="ECO:0000313" key="5">
    <source>
        <dbReference type="Proteomes" id="UP001342826"/>
    </source>
</evidence>
<name>A0ABU6NU06_9BACI</name>
<dbReference type="Gene3D" id="3.40.630.30">
    <property type="match status" value="1"/>
</dbReference>
<dbReference type="SUPFAM" id="SSF55729">
    <property type="entry name" value="Acyl-CoA N-acyltransferases (Nat)"/>
    <property type="match status" value="1"/>
</dbReference>
<dbReference type="PANTHER" id="PTHR21152">
    <property type="entry name" value="AMINOTRANSFERASE CLASS V"/>
    <property type="match status" value="1"/>
</dbReference>
<protein>
    <submittedName>
        <fullName evidence="4">GNAT family N-acetyltransferase</fullName>
        <ecNumber evidence="4">2.3.1.-</ecNumber>
    </submittedName>
</protein>
<keyword evidence="4" id="KW-0012">Acyltransferase</keyword>
<dbReference type="PROSITE" id="PS51186">
    <property type="entry name" value="GNAT"/>
    <property type="match status" value="1"/>
</dbReference>